<gene>
    <name evidence="6" type="ORF">US50_C0006G0016</name>
</gene>
<dbReference type="GO" id="GO:0007165">
    <property type="term" value="P:signal transduction"/>
    <property type="evidence" value="ECO:0007669"/>
    <property type="project" value="TreeGrafter"/>
</dbReference>
<dbReference type="Gene3D" id="3.40.190.80">
    <property type="match status" value="1"/>
</dbReference>
<comment type="caution">
    <text evidence="6">The sequence shown here is derived from an EMBL/GenBank/DDBJ whole genome shotgun (WGS) entry which is preliminary data.</text>
</comment>
<evidence type="ECO:0000256" key="4">
    <source>
        <dbReference type="ARBA" id="ARBA00022842"/>
    </source>
</evidence>
<sequence length="261" mass="29031">MEEYLEFTKKLAKEAEEIALRYFSFETENTWKGDGTPLTKADTEINDLVIKRINETYPNHSIYGEEKSHKKEGSQYVWVCDPIDGTMPFSNGLPIFTFSIALVDQSNGQPILGLVNDPVMKNMYWAYKGSGAYRNSKKISVSKSTTLYNTYLNTDASGKDVGFSNLPLLKLLSEKKCKVMKLLSFIYGGIQVANGKFVGSVFYGKYAHDVATLKIITEEAGGKVTDLNGGERRYDQDGLGCVVSNGILHNEILECVRAGKL</sequence>
<dbReference type="PANTHER" id="PTHR20854:SF4">
    <property type="entry name" value="INOSITOL-1-MONOPHOSPHATASE-RELATED"/>
    <property type="match status" value="1"/>
</dbReference>
<dbReference type="Pfam" id="PF00459">
    <property type="entry name" value="Inositol_P"/>
    <property type="match status" value="1"/>
</dbReference>
<reference evidence="6 7" key="1">
    <citation type="journal article" date="2015" name="Nature">
        <title>rRNA introns, odd ribosomes, and small enigmatic genomes across a large radiation of phyla.</title>
        <authorList>
            <person name="Brown C.T."/>
            <person name="Hug L.A."/>
            <person name="Thomas B.C."/>
            <person name="Sharon I."/>
            <person name="Castelle C.J."/>
            <person name="Singh A."/>
            <person name="Wilkins M.J."/>
            <person name="Williams K.H."/>
            <person name="Banfield J.F."/>
        </authorList>
    </citation>
    <scope>NUCLEOTIDE SEQUENCE [LARGE SCALE GENOMIC DNA]</scope>
</reference>
<dbReference type="PRINTS" id="PR00377">
    <property type="entry name" value="IMPHPHTASES"/>
</dbReference>
<evidence type="ECO:0000256" key="3">
    <source>
        <dbReference type="ARBA" id="ARBA00022801"/>
    </source>
</evidence>
<feature type="binding site" evidence="5">
    <location>
        <position position="84"/>
    </location>
    <ligand>
        <name>Mg(2+)</name>
        <dbReference type="ChEBI" id="CHEBI:18420"/>
        <label>1</label>
        <note>catalytic</note>
    </ligand>
</feature>
<comment type="cofactor">
    <cofactor evidence="1 5">
        <name>Mg(2+)</name>
        <dbReference type="ChEBI" id="CHEBI:18420"/>
    </cofactor>
</comment>
<keyword evidence="2 5" id="KW-0479">Metal-binding</keyword>
<evidence type="ECO:0000256" key="5">
    <source>
        <dbReference type="PIRSR" id="PIRSR600760-2"/>
    </source>
</evidence>
<evidence type="ECO:0000313" key="7">
    <source>
        <dbReference type="Proteomes" id="UP000033876"/>
    </source>
</evidence>
<feature type="binding site" evidence="5">
    <location>
        <position position="65"/>
    </location>
    <ligand>
        <name>Mg(2+)</name>
        <dbReference type="ChEBI" id="CHEBI:18420"/>
        <label>1</label>
        <note>catalytic</note>
    </ligand>
</feature>
<dbReference type="FunFam" id="3.30.540.10:FF:000003">
    <property type="entry name" value="Inositol-1-monophosphatase"/>
    <property type="match status" value="1"/>
</dbReference>
<keyword evidence="3" id="KW-0378">Hydrolase</keyword>
<evidence type="ECO:0000313" key="6">
    <source>
        <dbReference type="EMBL" id="KKQ35743.1"/>
    </source>
</evidence>
<dbReference type="InterPro" id="IPR000760">
    <property type="entry name" value="Inositol_monophosphatase-like"/>
</dbReference>
<dbReference type="Proteomes" id="UP000033876">
    <property type="component" value="Unassembled WGS sequence"/>
</dbReference>
<evidence type="ECO:0000256" key="1">
    <source>
        <dbReference type="ARBA" id="ARBA00001946"/>
    </source>
</evidence>
<proteinExistence type="predicted"/>
<dbReference type="AlphaFoldDB" id="A0A0G0GXP1"/>
<name>A0A0G0GXP1_9BACT</name>
<dbReference type="PANTHER" id="PTHR20854">
    <property type="entry name" value="INOSITOL MONOPHOSPHATASE"/>
    <property type="match status" value="1"/>
</dbReference>
<feature type="binding site" evidence="5">
    <location>
        <position position="81"/>
    </location>
    <ligand>
        <name>Mg(2+)</name>
        <dbReference type="ChEBI" id="CHEBI:18420"/>
        <label>1</label>
        <note>catalytic</note>
    </ligand>
</feature>
<dbReference type="GO" id="GO:0008934">
    <property type="term" value="F:inositol monophosphate 1-phosphatase activity"/>
    <property type="evidence" value="ECO:0007669"/>
    <property type="project" value="TreeGrafter"/>
</dbReference>
<dbReference type="GO" id="GO:0046872">
    <property type="term" value="F:metal ion binding"/>
    <property type="evidence" value="ECO:0007669"/>
    <property type="project" value="UniProtKB-KW"/>
</dbReference>
<protein>
    <submittedName>
        <fullName evidence="6">Inositol-phosphate phosphatase</fullName>
    </submittedName>
</protein>
<feature type="binding site" evidence="5">
    <location>
        <position position="83"/>
    </location>
    <ligand>
        <name>Mg(2+)</name>
        <dbReference type="ChEBI" id="CHEBI:18420"/>
        <label>1</label>
        <note>catalytic</note>
    </ligand>
</feature>
<keyword evidence="4 5" id="KW-0460">Magnesium</keyword>
<dbReference type="EMBL" id="LBTF01000006">
    <property type="protein sequence ID" value="KKQ35743.1"/>
    <property type="molecule type" value="Genomic_DNA"/>
</dbReference>
<organism evidence="6 7">
    <name type="scientific">Candidatus Nomurabacteria bacterium GW2011_GWB1_37_5</name>
    <dbReference type="NCBI Taxonomy" id="1618742"/>
    <lineage>
        <taxon>Bacteria</taxon>
        <taxon>Candidatus Nomuraibacteriota</taxon>
    </lineage>
</organism>
<dbReference type="SUPFAM" id="SSF56655">
    <property type="entry name" value="Carbohydrate phosphatase"/>
    <property type="match status" value="1"/>
</dbReference>
<evidence type="ECO:0000256" key="2">
    <source>
        <dbReference type="ARBA" id="ARBA00022723"/>
    </source>
</evidence>
<feature type="binding site" evidence="5">
    <location>
        <position position="209"/>
    </location>
    <ligand>
        <name>Mg(2+)</name>
        <dbReference type="ChEBI" id="CHEBI:18420"/>
        <label>1</label>
        <note>catalytic</note>
    </ligand>
</feature>
<accession>A0A0G0GXP1</accession>
<dbReference type="Gene3D" id="3.30.540.10">
    <property type="entry name" value="Fructose-1,6-Bisphosphatase, subunit A, domain 1"/>
    <property type="match status" value="1"/>
</dbReference>
<dbReference type="CDD" id="cd01637">
    <property type="entry name" value="IMPase_like"/>
    <property type="match status" value="1"/>
</dbReference>
<dbReference type="GO" id="GO:0006020">
    <property type="term" value="P:inositol metabolic process"/>
    <property type="evidence" value="ECO:0007669"/>
    <property type="project" value="TreeGrafter"/>
</dbReference>